<evidence type="ECO:0000256" key="2">
    <source>
        <dbReference type="PROSITE-ProRule" id="PRU00169"/>
    </source>
</evidence>
<evidence type="ECO:0000313" key="4">
    <source>
        <dbReference type="EMBL" id="MBL6081658.1"/>
    </source>
</evidence>
<dbReference type="InterPro" id="IPR050595">
    <property type="entry name" value="Bact_response_regulator"/>
</dbReference>
<dbReference type="PANTHER" id="PTHR44591:SF21">
    <property type="entry name" value="TWO-COMPONENT RESPONSE REGULATOR"/>
    <property type="match status" value="1"/>
</dbReference>
<dbReference type="SUPFAM" id="SSF52172">
    <property type="entry name" value="CheY-like"/>
    <property type="match status" value="1"/>
</dbReference>
<dbReference type="SMART" id="SM00448">
    <property type="entry name" value="REC"/>
    <property type="match status" value="1"/>
</dbReference>
<reference evidence="4 5" key="1">
    <citation type="submission" date="2021-01" db="EMBL/GenBank/DDBJ databases">
        <title>Belnapia mucosa sp. nov. and Belnapia arida sp. nov., isolated from the Tabernas Desert (Almeria, Spain).</title>
        <authorList>
            <person name="Molina-Menor E."/>
            <person name="Vidal-Verdu A."/>
            <person name="Calonge A."/>
            <person name="Satari L."/>
            <person name="Pereto J."/>
            <person name="Porcar M."/>
        </authorList>
    </citation>
    <scope>NUCLEOTIDE SEQUENCE [LARGE SCALE GENOMIC DNA]</scope>
    <source>
        <strain evidence="4 5">T18</strain>
    </source>
</reference>
<gene>
    <name evidence="4" type="ORF">JMJ56_27085</name>
</gene>
<name>A0ABS1UAF0_9PROT</name>
<evidence type="ECO:0000256" key="1">
    <source>
        <dbReference type="ARBA" id="ARBA00022553"/>
    </source>
</evidence>
<dbReference type="EMBL" id="JAETWB010000032">
    <property type="protein sequence ID" value="MBL6081658.1"/>
    <property type="molecule type" value="Genomic_DNA"/>
</dbReference>
<dbReference type="InterPro" id="IPR011006">
    <property type="entry name" value="CheY-like_superfamily"/>
</dbReference>
<evidence type="ECO:0000259" key="3">
    <source>
        <dbReference type="PROSITE" id="PS50110"/>
    </source>
</evidence>
<dbReference type="PANTHER" id="PTHR44591">
    <property type="entry name" value="STRESS RESPONSE REGULATOR PROTEIN 1"/>
    <property type="match status" value="1"/>
</dbReference>
<sequence length="139" mass="15078">MPVLLVEDDTMIRLTLSDFFEETGLDILEAGDAEDALAMLDDPVVHIDILVTDLDLGPGDNGLVLAAKLRLRFPNLQIVYATGSPEKFAGHTFSPWEKVFLKPFSPTALVTTVTALSTATCPPQRSRPQPARVEASLCV</sequence>
<feature type="modified residue" description="4-aspartylphosphate" evidence="2">
    <location>
        <position position="53"/>
    </location>
</feature>
<proteinExistence type="predicted"/>
<organism evidence="4 5">
    <name type="scientific">Belnapia arida</name>
    <dbReference type="NCBI Taxonomy" id="2804533"/>
    <lineage>
        <taxon>Bacteria</taxon>
        <taxon>Pseudomonadati</taxon>
        <taxon>Pseudomonadota</taxon>
        <taxon>Alphaproteobacteria</taxon>
        <taxon>Acetobacterales</taxon>
        <taxon>Roseomonadaceae</taxon>
        <taxon>Belnapia</taxon>
    </lineage>
</organism>
<dbReference type="Pfam" id="PF00072">
    <property type="entry name" value="Response_reg"/>
    <property type="match status" value="1"/>
</dbReference>
<protein>
    <submittedName>
        <fullName evidence="4">Response regulator</fullName>
    </submittedName>
</protein>
<feature type="domain" description="Response regulatory" evidence="3">
    <location>
        <begin position="2"/>
        <end position="117"/>
    </location>
</feature>
<keyword evidence="5" id="KW-1185">Reference proteome</keyword>
<dbReference type="InterPro" id="IPR001789">
    <property type="entry name" value="Sig_transdc_resp-reg_receiver"/>
</dbReference>
<comment type="caution">
    <text evidence="4">The sequence shown here is derived from an EMBL/GenBank/DDBJ whole genome shotgun (WGS) entry which is preliminary data.</text>
</comment>
<keyword evidence="1 2" id="KW-0597">Phosphoprotein</keyword>
<accession>A0ABS1UAF0</accession>
<dbReference type="CDD" id="cd00156">
    <property type="entry name" value="REC"/>
    <property type="match status" value="1"/>
</dbReference>
<dbReference type="Gene3D" id="3.40.50.2300">
    <property type="match status" value="1"/>
</dbReference>
<dbReference type="Proteomes" id="UP000660885">
    <property type="component" value="Unassembled WGS sequence"/>
</dbReference>
<dbReference type="RefSeq" id="WP_202834875.1">
    <property type="nucleotide sequence ID" value="NZ_JAETWB010000032.1"/>
</dbReference>
<evidence type="ECO:0000313" key="5">
    <source>
        <dbReference type="Proteomes" id="UP000660885"/>
    </source>
</evidence>
<dbReference type="PROSITE" id="PS50110">
    <property type="entry name" value="RESPONSE_REGULATORY"/>
    <property type="match status" value="1"/>
</dbReference>